<proteinExistence type="predicted"/>
<gene>
    <name evidence="1" type="ORF">EPA93_20855</name>
</gene>
<name>A0A4P6K6B0_KTERU</name>
<keyword evidence="2" id="KW-1185">Reference proteome</keyword>
<protein>
    <submittedName>
        <fullName evidence="1">Uncharacterized protein</fullName>
    </submittedName>
</protein>
<dbReference type="Proteomes" id="UP000290365">
    <property type="component" value="Chromosome"/>
</dbReference>
<evidence type="ECO:0000313" key="1">
    <source>
        <dbReference type="EMBL" id="QBD83533.1"/>
    </source>
</evidence>
<organism evidence="1 2">
    <name type="scientific">Ktedonosporobacter rubrisoli</name>
    <dbReference type="NCBI Taxonomy" id="2509675"/>
    <lineage>
        <taxon>Bacteria</taxon>
        <taxon>Bacillati</taxon>
        <taxon>Chloroflexota</taxon>
        <taxon>Ktedonobacteria</taxon>
        <taxon>Ktedonobacterales</taxon>
        <taxon>Ktedonosporobacteraceae</taxon>
        <taxon>Ktedonosporobacter</taxon>
    </lineage>
</organism>
<accession>A0A4P6K6B0</accession>
<dbReference type="EMBL" id="CP035758">
    <property type="protein sequence ID" value="QBD83533.1"/>
    <property type="molecule type" value="Genomic_DNA"/>
</dbReference>
<evidence type="ECO:0000313" key="2">
    <source>
        <dbReference type="Proteomes" id="UP000290365"/>
    </source>
</evidence>
<dbReference type="KEGG" id="kbs:EPA93_20855"/>
<sequence>MVLRLLASLSSF</sequence>
<reference evidence="1 2" key="1">
    <citation type="submission" date="2019-01" db="EMBL/GenBank/DDBJ databases">
        <title>Ktedonosporobacter rubrisoli SCAWS-G2.</title>
        <authorList>
            <person name="Huang Y."/>
            <person name="Yan B."/>
        </authorList>
    </citation>
    <scope>NUCLEOTIDE SEQUENCE [LARGE SCALE GENOMIC DNA]</scope>
    <source>
        <strain evidence="1 2">SCAWS-G2</strain>
    </source>
</reference>